<feature type="transmembrane region" description="Helical" evidence="1">
    <location>
        <begin position="47"/>
        <end position="64"/>
    </location>
</feature>
<accession>A0A5N6XQN6</accession>
<organism evidence="2">
    <name type="scientific">Aspergillus arachidicola</name>
    <dbReference type="NCBI Taxonomy" id="656916"/>
    <lineage>
        <taxon>Eukaryota</taxon>
        <taxon>Fungi</taxon>
        <taxon>Dikarya</taxon>
        <taxon>Ascomycota</taxon>
        <taxon>Pezizomycotina</taxon>
        <taxon>Eurotiomycetes</taxon>
        <taxon>Eurotiomycetidae</taxon>
        <taxon>Eurotiales</taxon>
        <taxon>Aspergillaceae</taxon>
        <taxon>Aspergillus</taxon>
        <taxon>Aspergillus subgen. Circumdati</taxon>
    </lineage>
</organism>
<keyword evidence="1" id="KW-0812">Transmembrane</keyword>
<reference evidence="2" key="1">
    <citation type="submission" date="2019-04" db="EMBL/GenBank/DDBJ databases">
        <title>Friends and foes A comparative genomics study of 23 Aspergillus species from section Flavi.</title>
        <authorList>
            <consortium name="DOE Joint Genome Institute"/>
            <person name="Kjaerbolling I."/>
            <person name="Vesth T."/>
            <person name="Frisvad J.C."/>
            <person name="Nybo J.L."/>
            <person name="Theobald S."/>
            <person name="Kildgaard S."/>
            <person name="Isbrandt T."/>
            <person name="Kuo A."/>
            <person name="Sato A."/>
            <person name="Lyhne E.K."/>
            <person name="Kogle M.E."/>
            <person name="Wiebenga A."/>
            <person name="Kun R.S."/>
            <person name="Lubbers R.J."/>
            <person name="Makela M.R."/>
            <person name="Barry K."/>
            <person name="Chovatia M."/>
            <person name="Clum A."/>
            <person name="Daum C."/>
            <person name="Haridas S."/>
            <person name="He G."/>
            <person name="LaButti K."/>
            <person name="Lipzen A."/>
            <person name="Mondo S."/>
            <person name="Riley R."/>
            <person name="Salamov A."/>
            <person name="Simmons B.A."/>
            <person name="Magnuson J.K."/>
            <person name="Henrissat B."/>
            <person name="Mortensen U.H."/>
            <person name="Larsen T.O."/>
            <person name="Devries R.P."/>
            <person name="Grigoriev I.V."/>
            <person name="Machida M."/>
            <person name="Baker S.E."/>
            <person name="Andersen M.R."/>
        </authorList>
    </citation>
    <scope>NUCLEOTIDE SEQUENCE</scope>
    <source>
        <strain evidence="2">CBS 117612</strain>
    </source>
</reference>
<dbReference type="EMBL" id="ML737224">
    <property type="protein sequence ID" value="KAE8335282.1"/>
    <property type="molecule type" value="Genomic_DNA"/>
</dbReference>
<proteinExistence type="predicted"/>
<keyword evidence="1" id="KW-0472">Membrane</keyword>
<evidence type="ECO:0000313" key="2">
    <source>
        <dbReference type="EMBL" id="KAE8335282.1"/>
    </source>
</evidence>
<gene>
    <name evidence="2" type="ORF">BDV24DRAFT_144280</name>
</gene>
<name>A0A5N6XQN6_9EURO</name>
<protein>
    <submittedName>
        <fullName evidence="2">Uncharacterized protein</fullName>
    </submittedName>
</protein>
<keyword evidence="1" id="KW-1133">Transmembrane helix</keyword>
<sequence length="65" mass="7847">MLHLVVLGVTWCYRLYYFDIRFGAVQMKWTLVEFNLGLLFHDIRYSYYYQGFFLSLFSVFSVVAV</sequence>
<dbReference type="Proteomes" id="UP000325558">
    <property type="component" value="Unassembled WGS sequence"/>
</dbReference>
<evidence type="ECO:0000256" key="1">
    <source>
        <dbReference type="SAM" id="Phobius"/>
    </source>
</evidence>
<dbReference type="AlphaFoldDB" id="A0A5N6XQN6"/>